<dbReference type="GO" id="GO:0016020">
    <property type="term" value="C:membrane"/>
    <property type="evidence" value="ECO:0007669"/>
    <property type="project" value="UniProtKB-SubCell"/>
</dbReference>
<dbReference type="STRING" id="550540.Fbal_0886"/>
<dbReference type="AlphaFoldDB" id="E1STG2"/>
<feature type="transmembrane region" description="Helical" evidence="6">
    <location>
        <begin position="52"/>
        <end position="70"/>
    </location>
</feature>
<dbReference type="HOGENOM" id="CLU_029352_1_1_6"/>
<dbReference type="OrthoDB" id="9787815at2"/>
<keyword evidence="5 6" id="KW-0472">Membrane</keyword>
<evidence type="ECO:0000259" key="7">
    <source>
        <dbReference type="PROSITE" id="PS50850"/>
    </source>
</evidence>
<dbReference type="Proteomes" id="UP000006683">
    <property type="component" value="Chromosome"/>
</dbReference>
<proteinExistence type="predicted"/>
<dbReference type="InterPro" id="IPR004752">
    <property type="entry name" value="AmpG_permease/AT-1"/>
</dbReference>
<dbReference type="InterPro" id="IPR011701">
    <property type="entry name" value="MFS"/>
</dbReference>
<keyword evidence="3 6" id="KW-0812">Transmembrane</keyword>
<evidence type="ECO:0000256" key="3">
    <source>
        <dbReference type="ARBA" id="ARBA00022692"/>
    </source>
</evidence>
<gene>
    <name evidence="8" type="ordered locus">Fbal_0886</name>
</gene>
<evidence type="ECO:0000256" key="2">
    <source>
        <dbReference type="ARBA" id="ARBA00022448"/>
    </source>
</evidence>
<keyword evidence="4 6" id="KW-1133">Transmembrane helix</keyword>
<feature type="transmembrane region" description="Helical" evidence="6">
    <location>
        <begin position="359"/>
        <end position="383"/>
    </location>
</feature>
<keyword evidence="9" id="KW-1185">Reference proteome</keyword>
<feature type="transmembrane region" description="Helical" evidence="6">
    <location>
        <begin position="332"/>
        <end position="353"/>
    </location>
</feature>
<comment type="subcellular location">
    <subcellularLocation>
        <location evidence="1">Membrane</location>
        <topology evidence="1">Multi-pass membrane protein</topology>
    </subcellularLocation>
</comment>
<feature type="transmembrane region" description="Helical" evidence="6">
    <location>
        <begin position="395"/>
        <end position="416"/>
    </location>
</feature>
<dbReference type="GO" id="GO:0022857">
    <property type="term" value="F:transmembrane transporter activity"/>
    <property type="evidence" value="ECO:0007669"/>
    <property type="project" value="InterPro"/>
</dbReference>
<feature type="transmembrane region" description="Helical" evidence="6">
    <location>
        <begin position="91"/>
        <end position="110"/>
    </location>
</feature>
<feature type="transmembrane region" description="Helical" evidence="6">
    <location>
        <begin position="266"/>
        <end position="291"/>
    </location>
</feature>
<evidence type="ECO:0000256" key="4">
    <source>
        <dbReference type="ARBA" id="ARBA00022989"/>
    </source>
</evidence>
<evidence type="ECO:0000256" key="6">
    <source>
        <dbReference type="SAM" id="Phobius"/>
    </source>
</evidence>
<dbReference type="KEGG" id="fbl:Fbal_0886"/>
<dbReference type="PROSITE" id="PS50850">
    <property type="entry name" value="MFS"/>
    <property type="match status" value="1"/>
</dbReference>
<dbReference type="PANTHER" id="PTHR12778">
    <property type="entry name" value="SOLUTE CARRIER FAMILY 33 ACETYL-COA TRANSPORTER -RELATED"/>
    <property type="match status" value="1"/>
</dbReference>
<feature type="domain" description="Major facilitator superfamily (MFS) profile" evidence="7">
    <location>
        <begin position="18"/>
        <end position="447"/>
    </location>
</feature>
<dbReference type="eggNOG" id="COG2211">
    <property type="taxonomic scope" value="Bacteria"/>
</dbReference>
<dbReference type="EMBL" id="CP002209">
    <property type="protein sequence ID" value="ADN75095.1"/>
    <property type="molecule type" value="Genomic_DNA"/>
</dbReference>
<evidence type="ECO:0000313" key="9">
    <source>
        <dbReference type="Proteomes" id="UP000006683"/>
    </source>
</evidence>
<feature type="transmembrane region" description="Helical" evidence="6">
    <location>
        <begin position="161"/>
        <end position="179"/>
    </location>
</feature>
<dbReference type="Pfam" id="PF07690">
    <property type="entry name" value="MFS_1"/>
    <property type="match status" value="1"/>
</dbReference>
<dbReference type="InterPro" id="IPR020846">
    <property type="entry name" value="MFS_dom"/>
</dbReference>
<feature type="transmembrane region" description="Helical" evidence="6">
    <location>
        <begin position="422"/>
        <end position="443"/>
    </location>
</feature>
<evidence type="ECO:0000313" key="8">
    <source>
        <dbReference type="EMBL" id="ADN75095.1"/>
    </source>
</evidence>
<reference evidence="8 9" key="1">
    <citation type="journal article" date="2010" name="Stand. Genomic Sci.">
        <title>Complete genome sequence of Ferrimonas balearica type strain (PAT).</title>
        <authorList>
            <person name="Nolan M."/>
            <person name="Sikorski J."/>
            <person name="Davenport K."/>
            <person name="Lucas S."/>
            <person name="Glavina Del Rio T."/>
            <person name="Tice H."/>
            <person name="Cheng J."/>
            <person name="Goodwin L."/>
            <person name="Pitluck S."/>
            <person name="Liolios K."/>
            <person name="Ivanova N."/>
            <person name="Mavromatis K."/>
            <person name="Ovchinnikova G."/>
            <person name="Pati A."/>
            <person name="Chen A."/>
            <person name="Palaniappan K."/>
            <person name="Land M."/>
            <person name="Hauser L."/>
            <person name="Chang Y."/>
            <person name="Jeffries C."/>
            <person name="Tapia R."/>
            <person name="Brettin T."/>
            <person name="Detter J."/>
            <person name="Han C."/>
            <person name="Yasawong M."/>
            <person name="Rohde M."/>
            <person name="Tindall B."/>
            <person name="Goker M."/>
            <person name="Woyke T."/>
            <person name="Bristow J."/>
            <person name="Eisen J."/>
            <person name="Markowitz V."/>
            <person name="Hugenholtz P."/>
            <person name="Kyrpides N."/>
            <person name="Klenk H."/>
            <person name="Lapidus A."/>
        </authorList>
    </citation>
    <scope>NUCLEOTIDE SEQUENCE [LARGE SCALE GENOMIC DNA]</scope>
    <source>
        <strain evidence="9">DSM 9799 / CCM 4581 / KCTC 23876 / PAT</strain>
    </source>
</reference>
<name>E1STG2_FERBD</name>
<dbReference type="SUPFAM" id="SSF103473">
    <property type="entry name" value="MFS general substrate transporter"/>
    <property type="match status" value="1"/>
</dbReference>
<protein>
    <submittedName>
        <fullName evidence="8">Major facilitator superfamily MFS_1</fullName>
    </submittedName>
</protein>
<feature type="transmembrane region" description="Helical" evidence="6">
    <location>
        <begin position="116"/>
        <end position="140"/>
    </location>
</feature>
<evidence type="ECO:0000256" key="5">
    <source>
        <dbReference type="ARBA" id="ARBA00023136"/>
    </source>
</evidence>
<dbReference type="GeneID" id="67181134"/>
<accession>E1STG2</accession>
<dbReference type="NCBIfam" id="TIGR00901">
    <property type="entry name" value="2A0125"/>
    <property type="match status" value="1"/>
</dbReference>
<dbReference type="InterPro" id="IPR036259">
    <property type="entry name" value="MFS_trans_sf"/>
</dbReference>
<organism evidence="8 9">
    <name type="scientific">Ferrimonas balearica (strain DSM 9799 / CCM 4581 / KCTC 23876 / PAT)</name>
    <dbReference type="NCBI Taxonomy" id="550540"/>
    <lineage>
        <taxon>Bacteria</taxon>
        <taxon>Pseudomonadati</taxon>
        <taxon>Pseudomonadota</taxon>
        <taxon>Gammaproteobacteria</taxon>
        <taxon>Alteromonadales</taxon>
        <taxon>Ferrimonadaceae</taxon>
        <taxon>Ferrimonas</taxon>
    </lineage>
</organism>
<dbReference type="FunFam" id="1.20.1250.20:FF:000072">
    <property type="entry name" value="Muropeptide transporter AmpG"/>
    <property type="match status" value="1"/>
</dbReference>
<feature type="transmembrane region" description="Helical" evidence="6">
    <location>
        <begin position="303"/>
        <end position="325"/>
    </location>
</feature>
<sequence>MAPLAHRFEALSVYLHKRVLILLALGFSSGLPLMLVFGTLSAWLREAGVERATIGFLSWVTLAYSIKFLWAPLVDRLPIPLLTRLLGRRRAWLVLAQLMLMAGLAGMAMTDPMANLAALVGFALMVAFASATQDIVVDAFRIEAAPEKMQAALAAAYQMGYRLAMILSSAGALAIAAWADPDPSVYRIEAWRTAYLVMAAAMSIGLLTTLLASEPEVDRQQASDAQAATLARLNHLPPWPARILAWGHSAIVAPFQDFFQRYGKQALLILALIACYRISDVVMGVMANVFYIDMGFSKAEIAAVSKVFGVIMTLVGAALGGALVFRFGTIPILFLGAALVAATNLLFALQAQVGYNLTLLVFAISADNLSAGIATSAFIAYLSSLVNTAYSATQYALLSSMMLLFPKFVAGFSGYVVDQVGYIWFFVSASLLGLPVLLLIHLLRKQTLQAASPKPAPEKLQSTQPE</sequence>
<keyword evidence="2" id="KW-0813">Transport</keyword>
<dbReference type="Gene3D" id="1.20.1250.20">
    <property type="entry name" value="MFS general substrate transporter like domains"/>
    <property type="match status" value="2"/>
</dbReference>
<evidence type="ECO:0000256" key="1">
    <source>
        <dbReference type="ARBA" id="ARBA00004141"/>
    </source>
</evidence>
<feature type="transmembrane region" description="Helical" evidence="6">
    <location>
        <begin position="191"/>
        <end position="212"/>
    </location>
</feature>
<feature type="transmembrane region" description="Helical" evidence="6">
    <location>
        <begin position="20"/>
        <end position="40"/>
    </location>
</feature>
<dbReference type="RefSeq" id="WP_013344401.1">
    <property type="nucleotide sequence ID" value="NC_014541.1"/>
</dbReference>
<dbReference type="PANTHER" id="PTHR12778:SF10">
    <property type="entry name" value="MAJOR FACILITATOR SUPERFAMILY DOMAIN-CONTAINING PROTEIN 3"/>
    <property type="match status" value="1"/>
</dbReference>